<evidence type="ECO:0000313" key="3">
    <source>
        <dbReference type="Proteomes" id="UP001595604"/>
    </source>
</evidence>
<dbReference type="InterPro" id="IPR009935">
    <property type="entry name" value="DUF1467"/>
</dbReference>
<feature type="transmembrane region" description="Helical" evidence="1">
    <location>
        <begin position="6"/>
        <end position="26"/>
    </location>
</feature>
<keyword evidence="1" id="KW-0812">Transmembrane</keyword>
<comment type="caution">
    <text evidence="2">The sequence shown here is derived from an EMBL/GenBank/DDBJ whole genome shotgun (WGS) entry which is preliminary data.</text>
</comment>
<proteinExistence type="predicted"/>
<dbReference type="Proteomes" id="UP001595604">
    <property type="component" value="Unassembled WGS sequence"/>
</dbReference>
<keyword evidence="1" id="KW-0472">Membrane</keyword>
<keyword evidence="1" id="KW-1133">Transmembrane helix</keyword>
<evidence type="ECO:0000313" key="2">
    <source>
        <dbReference type="EMBL" id="MFC3174267.1"/>
    </source>
</evidence>
<dbReference type="Pfam" id="PF07330">
    <property type="entry name" value="DUF1467"/>
    <property type="match status" value="1"/>
</dbReference>
<dbReference type="EMBL" id="JBHRTQ010000007">
    <property type="protein sequence ID" value="MFC3174267.1"/>
    <property type="molecule type" value="Genomic_DNA"/>
</dbReference>
<gene>
    <name evidence="2" type="ORF">ACFOD9_08385</name>
</gene>
<organism evidence="2 3">
    <name type="scientific">Novosphingobium bradum</name>
    <dbReference type="NCBI Taxonomy" id="1737444"/>
    <lineage>
        <taxon>Bacteria</taxon>
        <taxon>Pseudomonadati</taxon>
        <taxon>Pseudomonadota</taxon>
        <taxon>Alphaproteobacteria</taxon>
        <taxon>Sphingomonadales</taxon>
        <taxon>Sphingomonadaceae</taxon>
        <taxon>Novosphingobium</taxon>
    </lineage>
</organism>
<keyword evidence="3" id="KW-1185">Reference proteome</keyword>
<dbReference type="RefSeq" id="WP_379509634.1">
    <property type="nucleotide sequence ID" value="NZ_JBHRTQ010000007.1"/>
</dbReference>
<evidence type="ECO:0000256" key="1">
    <source>
        <dbReference type="SAM" id="Phobius"/>
    </source>
</evidence>
<feature type="transmembrane region" description="Helical" evidence="1">
    <location>
        <begin position="57"/>
        <end position="77"/>
    </location>
</feature>
<protein>
    <submittedName>
        <fullName evidence="2">DUF1467 family protein</fullName>
    </submittedName>
</protein>
<name>A0ABV7IVN0_9SPHN</name>
<reference evidence="3" key="1">
    <citation type="journal article" date="2019" name="Int. J. Syst. Evol. Microbiol.">
        <title>The Global Catalogue of Microorganisms (GCM) 10K type strain sequencing project: providing services to taxonomists for standard genome sequencing and annotation.</title>
        <authorList>
            <consortium name="The Broad Institute Genomics Platform"/>
            <consortium name="The Broad Institute Genome Sequencing Center for Infectious Disease"/>
            <person name="Wu L."/>
            <person name="Ma J."/>
        </authorList>
    </citation>
    <scope>NUCLEOTIDE SEQUENCE [LARGE SCALE GENOMIC DNA]</scope>
    <source>
        <strain evidence="3">KCTC 42984</strain>
    </source>
</reference>
<accession>A0ABV7IVN0</accession>
<sequence>MRWTSISAIYCLFWVLSAFLVLPFGVRTPDEDNSAVARGHADSAPVNFNPRRIARRATVVSLVLFALYYFNYVNGWITAADLDVSRFYPERPR</sequence>